<dbReference type="Pfam" id="PF00724">
    <property type="entry name" value="Oxidored_FMN"/>
    <property type="match status" value="1"/>
</dbReference>
<dbReference type="WBParaSite" id="PDA_v2.g10061.t1">
    <property type="protein sequence ID" value="PDA_v2.g10061.t1"/>
    <property type="gene ID" value="PDA_v2.g10061"/>
</dbReference>
<sequence>MVKRIVVENPVDPKILGDALTFPTSKKVAKNRFMKAPLSENLAKWDPTNPAISGAASNLHVNLYEKWAAGGFGIVLTGNIMVDQMHLESPGNTIITKELDLPHRREIWKNLASKAKQHGTLIVAQISHAGRQTALIVNQHPFSSSDVQLKRDAYGREYGVPIALTEEQIKTEIIEKFVYTSKVLYECGFDGVELHGAHGYLIAQFLSRTTNKRTDKYGGSPQNRARIVTEIYEAIRKEIPESTGFIVGIKLNSVEFQREGLTNEEAIQIAKEIDNVGFDFIELSGGTYEEMGFSHKKKSTIAREAFFLEFAEKIKLAIKSAVVYLTGGFRTVPGMVKAVECKGTDGIGLGRPITQDMDFPIKILNGTVQSAVESPFGDDLASNGLACNCQMAQAGLFPYSPDKPLTDGVMDITDEKTLKEFKRAQNEFMQNIIRKMIGKQFYHGIVPYRLNGQGKDFVIEADGLEISLLLRTALCAFLVFLKFQSYMC</sequence>
<name>A0A914NXE2_9BILA</name>
<dbReference type="GO" id="GO:0016491">
    <property type="term" value="F:oxidoreductase activity"/>
    <property type="evidence" value="ECO:0007669"/>
    <property type="project" value="UniProtKB-KW"/>
</dbReference>
<dbReference type="Gene3D" id="3.20.20.70">
    <property type="entry name" value="Aldolase class I"/>
    <property type="match status" value="1"/>
</dbReference>
<organism evidence="4 5">
    <name type="scientific">Panagrolaimus davidi</name>
    <dbReference type="NCBI Taxonomy" id="227884"/>
    <lineage>
        <taxon>Eukaryota</taxon>
        <taxon>Metazoa</taxon>
        <taxon>Ecdysozoa</taxon>
        <taxon>Nematoda</taxon>
        <taxon>Chromadorea</taxon>
        <taxon>Rhabditida</taxon>
        <taxon>Tylenchina</taxon>
        <taxon>Panagrolaimomorpha</taxon>
        <taxon>Panagrolaimoidea</taxon>
        <taxon>Panagrolaimidae</taxon>
        <taxon>Panagrolaimus</taxon>
    </lineage>
</organism>
<dbReference type="SUPFAM" id="SSF51395">
    <property type="entry name" value="FMN-linked oxidoreductases"/>
    <property type="match status" value="1"/>
</dbReference>
<evidence type="ECO:0000259" key="3">
    <source>
        <dbReference type="Pfam" id="PF00724"/>
    </source>
</evidence>
<protein>
    <submittedName>
        <fullName evidence="5">NADH:flavin oxidoreductase/NADH oxidase N-terminal domain-containing protein</fullName>
    </submittedName>
</protein>
<dbReference type="GO" id="GO:0010181">
    <property type="term" value="F:FMN binding"/>
    <property type="evidence" value="ECO:0007669"/>
    <property type="project" value="InterPro"/>
</dbReference>
<dbReference type="InterPro" id="IPR051799">
    <property type="entry name" value="NADH_flavin_oxidoreductase"/>
</dbReference>
<feature type="domain" description="NADH:flavin oxidoreductase/NADH oxidase N-terminal" evidence="3">
    <location>
        <begin position="30"/>
        <end position="366"/>
    </location>
</feature>
<keyword evidence="2" id="KW-0560">Oxidoreductase</keyword>
<evidence type="ECO:0000256" key="2">
    <source>
        <dbReference type="ARBA" id="ARBA00023002"/>
    </source>
</evidence>
<evidence type="ECO:0000313" key="4">
    <source>
        <dbReference type="Proteomes" id="UP000887578"/>
    </source>
</evidence>
<keyword evidence="1" id="KW-0285">Flavoprotein</keyword>
<dbReference type="PANTHER" id="PTHR43656:SF5">
    <property type="entry name" value="NADH:FLAVIN OXIDOREDUCTASE_NADH OXIDASE N-TERMINAL DOMAIN-CONTAINING PROTEIN"/>
    <property type="match status" value="1"/>
</dbReference>
<accession>A0A914NXE2</accession>
<keyword evidence="4" id="KW-1185">Reference proteome</keyword>
<dbReference type="PANTHER" id="PTHR43656">
    <property type="entry name" value="BINDING OXIDOREDUCTASE, PUTATIVE (AFU_ORTHOLOGUE AFUA_2G08260)-RELATED"/>
    <property type="match status" value="1"/>
</dbReference>
<dbReference type="CDD" id="cd04733">
    <property type="entry name" value="OYE_like_2_FMN"/>
    <property type="match status" value="1"/>
</dbReference>
<dbReference type="InterPro" id="IPR013785">
    <property type="entry name" value="Aldolase_TIM"/>
</dbReference>
<reference evidence="5" key="1">
    <citation type="submission" date="2022-11" db="UniProtKB">
        <authorList>
            <consortium name="WormBaseParasite"/>
        </authorList>
    </citation>
    <scope>IDENTIFICATION</scope>
</reference>
<dbReference type="AlphaFoldDB" id="A0A914NXE2"/>
<evidence type="ECO:0000313" key="5">
    <source>
        <dbReference type="WBParaSite" id="PDA_v2.g10061.t1"/>
    </source>
</evidence>
<dbReference type="Proteomes" id="UP000887578">
    <property type="component" value="Unplaced"/>
</dbReference>
<evidence type="ECO:0000256" key="1">
    <source>
        <dbReference type="ARBA" id="ARBA00022630"/>
    </source>
</evidence>
<dbReference type="InterPro" id="IPR001155">
    <property type="entry name" value="OxRdtase_FMN_N"/>
</dbReference>
<proteinExistence type="predicted"/>